<evidence type="ECO:0000256" key="8">
    <source>
        <dbReference type="ARBA" id="ARBA00022729"/>
    </source>
</evidence>
<evidence type="ECO:0000256" key="2">
    <source>
        <dbReference type="ARBA" id="ARBA00004613"/>
    </source>
</evidence>
<dbReference type="PROSITE" id="PS51904">
    <property type="entry name" value="GLYCOSYL_HYDROL_F25_2"/>
    <property type="match status" value="1"/>
</dbReference>
<dbReference type="PANTHER" id="PTHR23208:SF36">
    <property type="entry name" value="LYSOZYME-RELATED"/>
    <property type="match status" value="1"/>
</dbReference>
<dbReference type="OMA" id="WSSPAMK"/>
<dbReference type="InterPro" id="IPR017853">
    <property type="entry name" value="GH"/>
</dbReference>
<name>D3B0D9_HETP5</name>
<dbReference type="InterPro" id="IPR051595">
    <property type="entry name" value="GH25_Enzymes"/>
</dbReference>
<dbReference type="RefSeq" id="XP_020436875.1">
    <property type="nucleotide sequence ID" value="XM_020572758.1"/>
</dbReference>
<dbReference type="Proteomes" id="UP000001396">
    <property type="component" value="Unassembled WGS sequence"/>
</dbReference>
<dbReference type="FunFam" id="3.20.20.80:FF:000101">
    <property type="entry name" value="Lysozyme, putative"/>
    <property type="match status" value="1"/>
</dbReference>
<keyword evidence="10" id="KW-0326">Glycosidase</keyword>
<evidence type="ECO:0000256" key="7">
    <source>
        <dbReference type="ARBA" id="ARBA00022638"/>
    </source>
</evidence>
<comment type="caution">
    <text evidence="11">The sequence shown here is derived from an EMBL/GenBank/DDBJ whole genome shotgun (WGS) entry which is preliminary data.</text>
</comment>
<dbReference type="GO" id="GO:0007165">
    <property type="term" value="P:signal transduction"/>
    <property type="evidence" value="ECO:0007669"/>
    <property type="project" value="TreeGrafter"/>
</dbReference>
<gene>
    <name evidence="11" type="ORF">PPL_01755</name>
</gene>
<accession>D3B0D9</accession>
<protein>
    <recommendedName>
        <fullName evidence="4">lysozyme</fullName>
        <ecNumber evidence="4">3.2.1.17</ecNumber>
    </recommendedName>
</protein>
<dbReference type="CDD" id="cd06416">
    <property type="entry name" value="GH25_Lys1-like"/>
    <property type="match status" value="1"/>
</dbReference>
<evidence type="ECO:0000256" key="6">
    <source>
        <dbReference type="ARBA" id="ARBA00022529"/>
    </source>
</evidence>
<dbReference type="GO" id="GO:0003796">
    <property type="term" value="F:lysozyme activity"/>
    <property type="evidence" value="ECO:0007669"/>
    <property type="project" value="UniProtKB-EC"/>
</dbReference>
<dbReference type="AlphaFoldDB" id="D3B0D9"/>
<evidence type="ECO:0000256" key="10">
    <source>
        <dbReference type="ARBA" id="ARBA00023295"/>
    </source>
</evidence>
<dbReference type="InterPro" id="IPR002053">
    <property type="entry name" value="Glyco_hydro_25"/>
</dbReference>
<dbReference type="GO" id="GO:0016998">
    <property type="term" value="P:cell wall macromolecule catabolic process"/>
    <property type="evidence" value="ECO:0007669"/>
    <property type="project" value="InterPro"/>
</dbReference>
<keyword evidence="12" id="KW-1185">Reference proteome</keyword>
<dbReference type="PANTHER" id="PTHR23208">
    <property type="entry name" value="LYSOZYME PROTEIN"/>
    <property type="match status" value="1"/>
</dbReference>
<keyword evidence="7" id="KW-0081">Bacteriolytic enzyme</keyword>
<organism evidence="11 12">
    <name type="scientific">Heterostelium pallidum (strain ATCC 26659 / Pp 5 / PN500)</name>
    <name type="common">Cellular slime mold</name>
    <name type="synonym">Polysphondylium pallidum</name>
    <dbReference type="NCBI Taxonomy" id="670386"/>
    <lineage>
        <taxon>Eukaryota</taxon>
        <taxon>Amoebozoa</taxon>
        <taxon>Evosea</taxon>
        <taxon>Eumycetozoa</taxon>
        <taxon>Dictyostelia</taxon>
        <taxon>Acytosteliales</taxon>
        <taxon>Acytosteliaceae</taxon>
        <taxon>Heterostelium</taxon>
    </lineage>
</organism>
<evidence type="ECO:0000256" key="3">
    <source>
        <dbReference type="ARBA" id="ARBA00010646"/>
    </source>
</evidence>
<dbReference type="Gene3D" id="3.20.20.80">
    <property type="entry name" value="Glycosidases"/>
    <property type="match status" value="1"/>
</dbReference>
<evidence type="ECO:0000313" key="12">
    <source>
        <dbReference type="Proteomes" id="UP000001396"/>
    </source>
</evidence>
<dbReference type="STRING" id="670386.D3B0D9"/>
<comment type="catalytic activity">
    <reaction evidence="1">
        <text>Hydrolysis of (1-&gt;4)-beta-linkages between N-acetylmuramic acid and N-acetyl-D-glucosamine residues in a peptidoglycan and between N-acetyl-D-glucosamine residues in chitodextrins.</text>
        <dbReference type="EC" id="3.2.1.17"/>
    </reaction>
</comment>
<comment type="similarity">
    <text evidence="3">Belongs to the glycosyl hydrolase 25 family.</text>
</comment>
<evidence type="ECO:0000256" key="5">
    <source>
        <dbReference type="ARBA" id="ARBA00022525"/>
    </source>
</evidence>
<dbReference type="EMBL" id="ADBJ01000008">
    <property type="protein sequence ID" value="EFA84763.1"/>
    <property type="molecule type" value="Genomic_DNA"/>
</dbReference>
<reference evidence="11 12" key="1">
    <citation type="journal article" date="2011" name="Genome Res.">
        <title>Phylogeny-wide analysis of social amoeba genomes highlights ancient origins for complex intercellular communication.</title>
        <authorList>
            <person name="Heidel A.J."/>
            <person name="Lawal H.M."/>
            <person name="Felder M."/>
            <person name="Schilde C."/>
            <person name="Helps N.R."/>
            <person name="Tunggal B."/>
            <person name="Rivero F."/>
            <person name="John U."/>
            <person name="Schleicher M."/>
            <person name="Eichinger L."/>
            <person name="Platzer M."/>
            <person name="Noegel A.A."/>
            <person name="Schaap P."/>
            <person name="Gloeckner G."/>
        </authorList>
    </citation>
    <scope>NUCLEOTIDE SEQUENCE [LARGE SCALE GENOMIC DNA]</scope>
    <source>
        <strain evidence="12">ATCC 26659 / Pp 5 / PN500</strain>
    </source>
</reference>
<keyword evidence="5" id="KW-0964">Secreted</keyword>
<proteinExistence type="inferred from homology"/>
<dbReference type="SUPFAM" id="SSF51445">
    <property type="entry name" value="(Trans)glycosidases"/>
    <property type="match status" value="1"/>
</dbReference>
<keyword evidence="8" id="KW-0732">Signal</keyword>
<dbReference type="Pfam" id="PF01183">
    <property type="entry name" value="Glyco_hydro_25"/>
    <property type="match status" value="1"/>
</dbReference>
<evidence type="ECO:0000256" key="4">
    <source>
        <dbReference type="ARBA" id="ARBA00012732"/>
    </source>
</evidence>
<dbReference type="GO" id="GO:0031640">
    <property type="term" value="P:killing of cells of another organism"/>
    <property type="evidence" value="ECO:0007669"/>
    <property type="project" value="UniProtKB-KW"/>
</dbReference>
<dbReference type="EC" id="3.2.1.17" evidence="4"/>
<evidence type="ECO:0000313" key="11">
    <source>
        <dbReference type="EMBL" id="EFA84763.1"/>
    </source>
</evidence>
<dbReference type="InParanoid" id="D3B0D9"/>
<evidence type="ECO:0000256" key="9">
    <source>
        <dbReference type="ARBA" id="ARBA00022801"/>
    </source>
</evidence>
<dbReference type="GO" id="GO:0005576">
    <property type="term" value="C:extracellular region"/>
    <property type="evidence" value="ECO:0007669"/>
    <property type="project" value="UniProtKB-SubCell"/>
</dbReference>
<keyword evidence="9" id="KW-0378">Hydrolase</keyword>
<dbReference type="GO" id="GO:0042742">
    <property type="term" value="P:defense response to bacterium"/>
    <property type="evidence" value="ECO:0007669"/>
    <property type="project" value="UniProtKB-KW"/>
</dbReference>
<sequence length="199" mass="22498">MVDAKLGVDISQATNSSIWECLRDSGYEFAIVRASRSNGLLDDNAPNSIKLAKAAGMSRVDAYIFPCVKCGNPAGQMKSMMKFLNDHGANIRMVWLDIEGPEYWNKNVVDNRNFFLGLVRTGKQMGLMMGIYTSASQWNPIMGANFHGGSHLPLWYAHYDNRPSFYDFVEFGGWKQPYVKQYNTGVLCDIQVDENFRIK</sequence>
<dbReference type="GeneID" id="31357283"/>
<evidence type="ECO:0000256" key="1">
    <source>
        <dbReference type="ARBA" id="ARBA00000632"/>
    </source>
</evidence>
<dbReference type="GO" id="GO:0009253">
    <property type="term" value="P:peptidoglycan catabolic process"/>
    <property type="evidence" value="ECO:0007669"/>
    <property type="project" value="InterPro"/>
</dbReference>
<keyword evidence="6" id="KW-0929">Antimicrobial</keyword>
<comment type="subcellular location">
    <subcellularLocation>
        <location evidence="2">Secreted</location>
    </subcellularLocation>
</comment>